<protein>
    <recommendedName>
        <fullName evidence="4">KANL2-like probable zinc-finger domain-containing protein</fullName>
    </recommendedName>
</protein>
<feature type="compositionally biased region" description="Low complexity" evidence="3">
    <location>
        <begin position="448"/>
        <end position="459"/>
    </location>
</feature>
<dbReference type="EMBL" id="OU963871">
    <property type="protein sequence ID" value="CAH0383776.1"/>
    <property type="molecule type" value="Genomic_DNA"/>
</dbReference>
<evidence type="ECO:0000313" key="5">
    <source>
        <dbReference type="EMBL" id="CAH0383776.1"/>
    </source>
</evidence>
<keyword evidence="6" id="KW-1185">Reference proteome</keyword>
<dbReference type="GO" id="GO:0005634">
    <property type="term" value="C:nucleus"/>
    <property type="evidence" value="ECO:0007669"/>
    <property type="project" value="UniProtKB-SubCell"/>
</dbReference>
<keyword evidence="2" id="KW-0539">Nucleus</keyword>
<dbReference type="InterPro" id="IPR025927">
    <property type="entry name" value="Znf_KANL2-like"/>
</dbReference>
<organism evidence="5 6">
    <name type="scientific">Bemisia tabaci</name>
    <name type="common">Sweetpotato whitefly</name>
    <name type="synonym">Aleurodes tabaci</name>
    <dbReference type="NCBI Taxonomy" id="7038"/>
    <lineage>
        <taxon>Eukaryota</taxon>
        <taxon>Metazoa</taxon>
        <taxon>Ecdysozoa</taxon>
        <taxon>Arthropoda</taxon>
        <taxon>Hexapoda</taxon>
        <taxon>Insecta</taxon>
        <taxon>Pterygota</taxon>
        <taxon>Neoptera</taxon>
        <taxon>Paraneoptera</taxon>
        <taxon>Hemiptera</taxon>
        <taxon>Sternorrhyncha</taxon>
        <taxon>Aleyrodoidea</taxon>
        <taxon>Aleyrodidae</taxon>
        <taxon>Aleyrodinae</taxon>
        <taxon>Bemisia</taxon>
    </lineage>
</organism>
<accession>A0A9P0A455</accession>
<dbReference type="Proteomes" id="UP001152759">
    <property type="component" value="Chromosome 10"/>
</dbReference>
<evidence type="ECO:0000256" key="2">
    <source>
        <dbReference type="ARBA" id="ARBA00023242"/>
    </source>
</evidence>
<evidence type="ECO:0000256" key="1">
    <source>
        <dbReference type="ARBA" id="ARBA00004123"/>
    </source>
</evidence>
<reference evidence="5" key="1">
    <citation type="submission" date="2021-12" db="EMBL/GenBank/DDBJ databases">
        <authorList>
            <person name="King R."/>
        </authorList>
    </citation>
    <scope>NUCLEOTIDE SEQUENCE</scope>
</reference>
<dbReference type="PANTHER" id="PTHR16198:SF2">
    <property type="entry name" value="INO80 COMPLEX SUBUNIT D"/>
    <property type="match status" value="1"/>
</dbReference>
<feature type="region of interest" description="Disordered" evidence="3">
    <location>
        <begin position="423"/>
        <end position="464"/>
    </location>
</feature>
<feature type="domain" description="KANL2-like probable zinc-finger" evidence="4">
    <location>
        <begin position="352"/>
        <end position="409"/>
    </location>
</feature>
<dbReference type="AlphaFoldDB" id="A0A9P0A455"/>
<sequence length="632" mass="70934">MFNINSINSSRFNGVLSYSTKKTTSRKDRKGCKKEKIDSILKDKMVSACRPPIQVSDKKQVKHIYPRLNHGLKTNRKPDPEPLDPYSFTEDAQQTKRYAKFHDEVNGQSSSLGHIISRQLKSGSTYRTSDDSSFTRRLNECVKPQPILKAVKPDSSANRSNLAFNFPQKCKVPEDCKYGSQTNVPTAENILPDFGKSIGKVALRPKRKLSSWRKDNGTKHEALQRIQDLLKQESQLQSDLFPLEFSSSEDEADIICDAKNLVEQCSLPSFPSVDRETRLSQIKNETCKKLQQTLIKLSSSNSCPPPLVSSIINAARVCPSQTAFLLNPQYNPSAKKDRSKSCLTVKRICCLDSCSSKAIPGARYCMQHILYSVDQQLFSHCSGKLNDNTQCHNPVFDIKNTFPLCPVHAKQIQDQPPIMHSIQVKKSKKKSKSLMSRHRGKKRRKIFSSDTNSSTSTSDIPESFTPMTQVPSVINAASAMIMRHGEEVFLTDASVPVHSSDLDSNVSSHCEMVQLEAEVTEELVNSRILDDHEDLTTVLNQLPADAFNDLFSDKNGQYVPTREETEELERALEQVDKDVRCLERMTRSNIGIYDNLHSPAIPEDLNLPLFTGYPNGYATSTVALTNSNPQKL</sequence>
<dbReference type="KEGG" id="btab:109031921"/>
<evidence type="ECO:0000313" key="6">
    <source>
        <dbReference type="Proteomes" id="UP001152759"/>
    </source>
</evidence>
<dbReference type="Pfam" id="PF13891">
    <property type="entry name" value="zf-C3HC3H_KANSL2"/>
    <property type="match status" value="1"/>
</dbReference>
<feature type="compositionally biased region" description="Basic residues" evidence="3">
    <location>
        <begin position="423"/>
        <end position="446"/>
    </location>
</feature>
<evidence type="ECO:0000256" key="3">
    <source>
        <dbReference type="SAM" id="MobiDB-lite"/>
    </source>
</evidence>
<comment type="subcellular location">
    <subcellularLocation>
        <location evidence="1">Nucleus</location>
    </subcellularLocation>
</comment>
<gene>
    <name evidence="5" type="ORF">BEMITA_LOCUS3192</name>
</gene>
<dbReference type="PANTHER" id="PTHR16198">
    <property type="match status" value="1"/>
</dbReference>
<proteinExistence type="predicted"/>
<evidence type="ECO:0000259" key="4">
    <source>
        <dbReference type="Pfam" id="PF13891"/>
    </source>
</evidence>
<name>A0A9P0A455_BEMTA</name>